<dbReference type="InterPro" id="IPR041581">
    <property type="entry name" value="Glyoxalase_6"/>
</dbReference>
<evidence type="ECO:0000259" key="1">
    <source>
        <dbReference type="Pfam" id="PF18029"/>
    </source>
</evidence>
<dbReference type="Proteomes" id="UP001596512">
    <property type="component" value="Unassembled WGS sequence"/>
</dbReference>
<keyword evidence="3" id="KW-1185">Reference proteome</keyword>
<dbReference type="InterPro" id="IPR029068">
    <property type="entry name" value="Glyas_Bleomycin-R_OHBP_Dase"/>
</dbReference>
<sequence>MSVPTLGAIVLDCPDPMALGGFYARLLDWPAPKPEEGWATITGGGGRIDFQQVDDYAAPTWPEGERPQQLHLDLTVDDLDAAHDRAVGLGARLVDDSHRTFRVYLDPVGHPFCLCAS</sequence>
<evidence type="ECO:0000313" key="3">
    <source>
        <dbReference type="Proteomes" id="UP001596512"/>
    </source>
</evidence>
<dbReference type="EMBL" id="JBHTEY010000004">
    <property type="protein sequence ID" value="MFC7618105.1"/>
    <property type="molecule type" value="Genomic_DNA"/>
</dbReference>
<feature type="domain" description="Glyoxalase-like" evidence="1">
    <location>
        <begin position="9"/>
        <end position="115"/>
    </location>
</feature>
<name>A0ABW2TW36_9PSEU</name>
<comment type="caution">
    <text evidence="2">The sequence shown here is derived from an EMBL/GenBank/DDBJ whole genome shotgun (WGS) entry which is preliminary data.</text>
</comment>
<accession>A0ABW2TW36</accession>
<dbReference type="PANTHER" id="PTHR35908:SF1">
    <property type="entry name" value="CONSERVED PROTEIN"/>
    <property type="match status" value="1"/>
</dbReference>
<dbReference type="PANTHER" id="PTHR35908">
    <property type="entry name" value="HYPOTHETICAL FUSION PROTEIN"/>
    <property type="match status" value="1"/>
</dbReference>
<protein>
    <submittedName>
        <fullName evidence="2">VOC family protein</fullName>
    </submittedName>
</protein>
<dbReference type="SUPFAM" id="SSF54593">
    <property type="entry name" value="Glyoxalase/Bleomycin resistance protein/Dihydroxybiphenyl dioxygenase"/>
    <property type="match status" value="1"/>
</dbReference>
<organism evidence="2 3">
    <name type="scientific">Actinokineospora soli</name>
    <dbReference type="NCBI Taxonomy" id="1048753"/>
    <lineage>
        <taxon>Bacteria</taxon>
        <taxon>Bacillati</taxon>
        <taxon>Actinomycetota</taxon>
        <taxon>Actinomycetes</taxon>
        <taxon>Pseudonocardiales</taxon>
        <taxon>Pseudonocardiaceae</taxon>
        <taxon>Actinokineospora</taxon>
    </lineage>
</organism>
<dbReference type="Pfam" id="PF18029">
    <property type="entry name" value="Glyoxalase_6"/>
    <property type="match status" value="1"/>
</dbReference>
<evidence type="ECO:0000313" key="2">
    <source>
        <dbReference type="EMBL" id="MFC7618105.1"/>
    </source>
</evidence>
<proteinExistence type="predicted"/>
<reference evidence="3" key="1">
    <citation type="journal article" date="2019" name="Int. J. Syst. Evol. Microbiol.">
        <title>The Global Catalogue of Microorganisms (GCM) 10K type strain sequencing project: providing services to taxonomists for standard genome sequencing and annotation.</title>
        <authorList>
            <consortium name="The Broad Institute Genomics Platform"/>
            <consortium name="The Broad Institute Genome Sequencing Center for Infectious Disease"/>
            <person name="Wu L."/>
            <person name="Ma J."/>
        </authorList>
    </citation>
    <scope>NUCLEOTIDE SEQUENCE [LARGE SCALE GENOMIC DNA]</scope>
    <source>
        <strain evidence="3">JCM 17695</strain>
    </source>
</reference>
<gene>
    <name evidence="2" type="ORF">ACFQV2_36675</name>
</gene>
<dbReference type="Gene3D" id="3.10.180.10">
    <property type="entry name" value="2,3-Dihydroxybiphenyl 1,2-Dioxygenase, domain 1"/>
    <property type="match status" value="1"/>
</dbReference>